<feature type="repeat" description="ANK" evidence="3">
    <location>
        <begin position="225"/>
        <end position="257"/>
    </location>
</feature>
<feature type="repeat" description="ANK" evidence="3">
    <location>
        <begin position="192"/>
        <end position="224"/>
    </location>
</feature>
<evidence type="ECO:0000256" key="3">
    <source>
        <dbReference type="PROSITE-ProRule" id="PRU00023"/>
    </source>
</evidence>
<proteinExistence type="predicted"/>
<dbReference type="InterPro" id="IPR036770">
    <property type="entry name" value="Ankyrin_rpt-contain_sf"/>
</dbReference>
<dbReference type="PANTHER" id="PTHR24188:SF29">
    <property type="entry name" value="GH09064P"/>
    <property type="match status" value="1"/>
</dbReference>
<dbReference type="RefSeq" id="XP_001581716.1">
    <property type="nucleotide sequence ID" value="XM_001581666.1"/>
</dbReference>
<dbReference type="STRING" id="5722.A2DFM7"/>
<dbReference type="Proteomes" id="UP000001542">
    <property type="component" value="Unassembled WGS sequence"/>
</dbReference>
<keyword evidence="2 3" id="KW-0040">ANK repeat</keyword>
<dbReference type="PANTHER" id="PTHR24188">
    <property type="entry name" value="ANKYRIN REPEAT PROTEIN"/>
    <property type="match status" value="1"/>
</dbReference>
<name>A2DFM7_TRIV3</name>
<dbReference type="AlphaFoldDB" id="A2DFM7"/>
<gene>
    <name evidence="4" type="ORF">TVAG_391140</name>
</gene>
<dbReference type="Pfam" id="PF13637">
    <property type="entry name" value="Ank_4"/>
    <property type="match status" value="1"/>
</dbReference>
<dbReference type="InParanoid" id="A2DFM7"/>
<reference evidence="4" key="1">
    <citation type="submission" date="2006-10" db="EMBL/GenBank/DDBJ databases">
        <authorList>
            <person name="Amadeo P."/>
            <person name="Zhao Q."/>
            <person name="Wortman J."/>
            <person name="Fraser-Liggett C."/>
            <person name="Carlton J."/>
        </authorList>
    </citation>
    <scope>NUCLEOTIDE SEQUENCE</scope>
    <source>
        <strain evidence="4">G3</strain>
    </source>
</reference>
<dbReference type="eggNOG" id="KOG4177">
    <property type="taxonomic scope" value="Eukaryota"/>
</dbReference>
<dbReference type="InterPro" id="IPR002110">
    <property type="entry name" value="Ankyrin_rpt"/>
</dbReference>
<dbReference type="KEGG" id="tva:5466277"/>
<dbReference type="VEuPathDB" id="TrichDB:TVAG_391140"/>
<evidence type="ECO:0000313" key="5">
    <source>
        <dbReference type="Proteomes" id="UP000001542"/>
    </source>
</evidence>
<dbReference type="PROSITE" id="PS50088">
    <property type="entry name" value="ANK_REPEAT"/>
    <property type="match status" value="5"/>
</dbReference>
<reference evidence="4" key="2">
    <citation type="journal article" date="2007" name="Science">
        <title>Draft genome sequence of the sexually transmitted pathogen Trichomonas vaginalis.</title>
        <authorList>
            <person name="Carlton J.M."/>
            <person name="Hirt R.P."/>
            <person name="Silva J.C."/>
            <person name="Delcher A.L."/>
            <person name="Schatz M."/>
            <person name="Zhao Q."/>
            <person name="Wortman J.R."/>
            <person name="Bidwell S.L."/>
            <person name="Alsmark U.C.M."/>
            <person name="Besteiro S."/>
            <person name="Sicheritz-Ponten T."/>
            <person name="Noel C.J."/>
            <person name="Dacks J.B."/>
            <person name="Foster P.G."/>
            <person name="Simillion C."/>
            <person name="Van de Peer Y."/>
            <person name="Miranda-Saavedra D."/>
            <person name="Barton G.J."/>
            <person name="Westrop G.D."/>
            <person name="Mueller S."/>
            <person name="Dessi D."/>
            <person name="Fiori P.L."/>
            <person name="Ren Q."/>
            <person name="Paulsen I."/>
            <person name="Zhang H."/>
            <person name="Bastida-Corcuera F.D."/>
            <person name="Simoes-Barbosa A."/>
            <person name="Brown M.T."/>
            <person name="Hayes R.D."/>
            <person name="Mukherjee M."/>
            <person name="Okumura C.Y."/>
            <person name="Schneider R."/>
            <person name="Smith A.J."/>
            <person name="Vanacova S."/>
            <person name="Villalvazo M."/>
            <person name="Haas B.J."/>
            <person name="Pertea M."/>
            <person name="Feldblyum T.V."/>
            <person name="Utterback T.R."/>
            <person name="Shu C.L."/>
            <person name="Osoegawa K."/>
            <person name="de Jong P.J."/>
            <person name="Hrdy I."/>
            <person name="Horvathova L."/>
            <person name="Zubacova Z."/>
            <person name="Dolezal P."/>
            <person name="Malik S.B."/>
            <person name="Logsdon J.M. Jr."/>
            <person name="Henze K."/>
            <person name="Gupta A."/>
            <person name="Wang C.C."/>
            <person name="Dunne R.L."/>
            <person name="Upcroft J.A."/>
            <person name="Upcroft P."/>
            <person name="White O."/>
            <person name="Salzberg S.L."/>
            <person name="Tang P."/>
            <person name="Chiu C.-H."/>
            <person name="Lee Y.-S."/>
            <person name="Embley T.M."/>
            <person name="Coombs G.H."/>
            <person name="Mottram J.C."/>
            <person name="Tachezy J."/>
            <person name="Fraser-Liggett C.M."/>
            <person name="Johnson P.J."/>
        </authorList>
    </citation>
    <scope>NUCLEOTIDE SEQUENCE [LARGE SCALE GENOMIC DNA]</scope>
    <source>
        <strain evidence="4">G3</strain>
    </source>
</reference>
<evidence type="ECO:0000313" key="4">
    <source>
        <dbReference type="EMBL" id="EAY20730.1"/>
    </source>
</evidence>
<keyword evidence="1" id="KW-0677">Repeat</keyword>
<evidence type="ECO:0000256" key="2">
    <source>
        <dbReference type="ARBA" id="ARBA00023043"/>
    </source>
</evidence>
<dbReference type="EMBL" id="DS113195">
    <property type="protein sequence ID" value="EAY20730.1"/>
    <property type="molecule type" value="Genomic_DNA"/>
</dbReference>
<dbReference type="SMART" id="SM00248">
    <property type="entry name" value="ANK"/>
    <property type="match status" value="5"/>
</dbReference>
<dbReference type="PRINTS" id="PR01415">
    <property type="entry name" value="ANKYRIN"/>
</dbReference>
<dbReference type="VEuPathDB" id="TrichDB:TVAGG3_0323840"/>
<dbReference type="OrthoDB" id="1722345at2759"/>
<dbReference type="Gene3D" id="1.25.40.20">
    <property type="entry name" value="Ankyrin repeat-containing domain"/>
    <property type="match status" value="2"/>
</dbReference>
<protein>
    <submittedName>
        <fullName evidence="4">Uncharacterized protein</fullName>
    </submittedName>
</protein>
<evidence type="ECO:0000256" key="1">
    <source>
        <dbReference type="ARBA" id="ARBA00022737"/>
    </source>
</evidence>
<dbReference type="Pfam" id="PF12796">
    <property type="entry name" value="Ank_2"/>
    <property type="match status" value="1"/>
</dbReference>
<sequence length="380" mass="42843">MSQCITPNFEYIGSHINDYIQNDNFFDIFDLECSNTIMKHAKLTTTQFISLLKQSTSTLKASKLYRYIRNANVTIQSIDEVFSVLKSVKTYMKMKIFDGIIDFLKLNGTEMRNSSEEIEEPQEQVQILNNTENQAQEDSKLSQNLLTKISSLKKYNCFYNVYKFFEELCPEGDQEIISKSCEEGLLEKTTKDGKNVLHVACQKGNLKLVKSLMEAGCDKEAKDKYGYTPLILASREGQLEVVQYLISAGAFKEAKNNDGFTPLNYASQRLHFEVVKYLISVGANKETKDIYGYSPLIRASINGNLELVQYLISVGADKEAKDNDGYTPLIEASKYGRLEVVKYLISAGANKEAMDNGGNTVLSFVENINVRDYLISIGAK</sequence>
<dbReference type="SMR" id="A2DFM7"/>
<feature type="repeat" description="ANK" evidence="3">
    <location>
        <begin position="324"/>
        <end position="356"/>
    </location>
</feature>
<dbReference type="PROSITE" id="PS50297">
    <property type="entry name" value="ANK_REP_REGION"/>
    <property type="match status" value="5"/>
</dbReference>
<accession>A2DFM7</accession>
<organism evidence="4 5">
    <name type="scientific">Trichomonas vaginalis (strain ATCC PRA-98 / G3)</name>
    <dbReference type="NCBI Taxonomy" id="412133"/>
    <lineage>
        <taxon>Eukaryota</taxon>
        <taxon>Metamonada</taxon>
        <taxon>Parabasalia</taxon>
        <taxon>Trichomonadida</taxon>
        <taxon>Trichomonadidae</taxon>
        <taxon>Trichomonas</taxon>
    </lineage>
</organism>
<feature type="repeat" description="ANK" evidence="3">
    <location>
        <begin position="291"/>
        <end position="323"/>
    </location>
</feature>
<dbReference type="SUPFAM" id="SSF48403">
    <property type="entry name" value="Ankyrin repeat"/>
    <property type="match status" value="1"/>
</dbReference>
<keyword evidence="5" id="KW-1185">Reference proteome</keyword>
<feature type="repeat" description="ANK" evidence="3">
    <location>
        <begin position="258"/>
        <end position="290"/>
    </location>
</feature>